<organism evidence="3 4">
    <name type="scientific">Promethearchaeum syntrophicum</name>
    <dbReference type="NCBI Taxonomy" id="2594042"/>
    <lineage>
        <taxon>Archaea</taxon>
        <taxon>Promethearchaeati</taxon>
        <taxon>Promethearchaeota</taxon>
        <taxon>Promethearchaeia</taxon>
        <taxon>Promethearchaeales</taxon>
        <taxon>Promethearchaeaceae</taxon>
        <taxon>Promethearchaeum</taxon>
    </lineage>
</organism>
<feature type="transmembrane region" description="Helical" evidence="1">
    <location>
        <begin position="309"/>
        <end position="326"/>
    </location>
</feature>
<dbReference type="EMBL" id="CP042905">
    <property type="protein sequence ID" value="QEE15201.1"/>
    <property type="molecule type" value="Genomic_DNA"/>
</dbReference>
<feature type="transmembrane region" description="Helical" evidence="1">
    <location>
        <begin position="427"/>
        <end position="445"/>
    </location>
</feature>
<feature type="transmembrane region" description="Helical" evidence="1">
    <location>
        <begin position="134"/>
        <end position="162"/>
    </location>
</feature>
<reference evidence="3 4" key="1">
    <citation type="journal article" date="2020" name="Nature">
        <title>Isolation of an archaeon at the prokaryote-eukaryote interface.</title>
        <authorList>
            <person name="Imachi H."/>
            <person name="Nobu M.K."/>
            <person name="Nakahara N."/>
            <person name="Morono Y."/>
            <person name="Ogawara M."/>
            <person name="Takaki Y."/>
            <person name="Takano Y."/>
            <person name="Uematsu K."/>
            <person name="Ikuta T."/>
            <person name="Ito M."/>
            <person name="Matsui Y."/>
            <person name="Miyazaki M."/>
            <person name="Murata K."/>
            <person name="Saito Y."/>
            <person name="Sakai S."/>
            <person name="Song C."/>
            <person name="Tasumi E."/>
            <person name="Yamanaka Y."/>
            <person name="Yamaguchi T."/>
            <person name="Kamagata Y."/>
            <person name="Tamaki H."/>
            <person name="Takai K."/>
        </authorList>
    </citation>
    <scope>NUCLEOTIDE SEQUENCE [LARGE SCALE GENOMIC DNA]</scope>
    <source>
        <strain evidence="3 4">MK-D1</strain>
    </source>
</reference>
<dbReference type="Pfam" id="PF01757">
    <property type="entry name" value="Acyl_transf_3"/>
    <property type="match status" value="1"/>
</dbReference>
<dbReference type="GeneID" id="41329023"/>
<sequence length="546" mass="63957">MMIETDLKLPEKKSSNNFLQIDILKGLMIMLVIIDHAIPTNVRAQWGHSLWERISIPVFLIIMGFNAANSFKRKDVPLSSFKTFLKYCLHKLKRYLIPFALLYIVSLILGLINYGSWESLLQGQFDGHWNRSLLWYFILPFYGPGNWFIPILFQSVIIVPFLYWGYKKSPKITLALSILWEIGMQYFIFVYYGHWTAWWPNVPLGRTMLQLSVLLYLNAIVIGFWIADHKKICTPTEIPEELNQEITPDEIQDKSKDEIQVTVQTRSQKDNETIKKKLPYHFYIALIAVILIAVILIGPQIPVDGAPRSIGLAILFIFIVVGLYTYRPLLEFLIILLISLVMVVVFSLTIDFYQNNAFIAEDFLSVEAKTEIFFLNIAIFILPYIVNAFYTPKNKNWFMWILFLMSGTYLIYYQYGFRFFLLTGDYHFFVYPHSAFIVLLFLKMIPKKSNFILFKGFAYVGKATYHILLTQIFVYGIMLMNFGEHYFQGTVMLNYLDNPSQYNAGAWIYVLVMWLICIPIGVLWYLIEKLVFRKIAELKKRETLKQ</sequence>
<dbReference type="EC" id="2.3.1.-" evidence="3"/>
<keyword evidence="3" id="KW-0012">Acyltransferase</keyword>
<keyword evidence="4" id="KW-1185">Reference proteome</keyword>
<evidence type="ECO:0000313" key="4">
    <source>
        <dbReference type="Proteomes" id="UP000321408"/>
    </source>
</evidence>
<feature type="transmembrane region" description="Helical" evidence="1">
    <location>
        <begin position="92"/>
        <end position="114"/>
    </location>
</feature>
<feature type="transmembrane region" description="Helical" evidence="1">
    <location>
        <begin position="333"/>
        <end position="353"/>
    </location>
</feature>
<dbReference type="KEGG" id="psyt:DSAG12_01025"/>
<feature type="transmembrane region" description="Helical" evidence="1">
    <location>
        <begin position="507"/>
        <end position="527"/>
    </location>
</feature>
<dbReference type="OrthoDB" id="71404at2157"/>
<keyword evidence="1" id="KW-0812">Transmembrane</keyword>
<feature type="transmembrane region" description="Helical" evidence="1">
    <location>
        <begin position="465"/>
        <end position="487"/>
    </location>
</feature>
<feature type="domain" description="Acyltransferase 3" evidence="2">
    <location>
        <begin position="20"/>
        <end position="338"/>
    </location>
</feature>
<gene>
    <name evidence="3" type="ORF">DSAG12_01025</name>
</gene>
<name>A0A5B9D866_9ARCH</name>
<dbReference type="GO" id="GO:0016747">
    <property type="term" value="F:acyltransferase activity, transferring groups other than amino-acyl groups"/>
    <property type="evidence" value="ECO:0007669"/>
    <property type="project" value="InterPro"/>
</dbReference>
<keyword evidence="3" id="KW-0808">Transferase</keyword>
<evidence type="ECO:0000259" key="2">
    <source>
        <dbReference type="Pfam" id="PF01757"/>
    </source>
</evidence>
<dbReference type="Proteomes" id="UP000321408">
    <property type="component" value="Chromosome"/>
</dbReference>
<feature type="transmembrane region" description="Helical" evidence="1">
    <location>
        <begin position="373"/>
        <end position="390"/>
    </location>
</feature>
<feature type="transmembrane region" description="Helical" evidence="1">
    <location>
        <begin position="397"/>
        <end position="415"/>
    </location>
</feature>
<feature type="transmembrane region" description="Helical" evidence="1">
    <location>
        <begin position="50"/>
        <end position="71"/>
    </location>
</feature>
<feature type="transmembrane region" description="Helical" evidence="1">
    <location>
        <begin position="21"/>
        <end position="38"/>
    </location>
</feature>
<accession>A0A5B9D866</accession>
<dbReference type="InterPro" id="IPR002656">
    <property type="entry name" value="Acyl_transf_3_dom"/>
</dbReference>
<keyword evidence="1" id="KW-0472">Membrane</keyword>
<evidence type="ECO:0000313" key="3">
    <source>
        <dbReference type="EMBL" id="QEE15201.1"/>
    </source>
</evidence>
<dbReference type="RefSeq" id="WP_147662119.1">
    <property type="nucleotide sequence ID" value="NZ_CP042905.2"/>
</dbReference>
<feature type="transmembrane region" description="Helical" evidence="1">
    <location>
        <begin position="174"/>
        <end position="195"/>
    </location>
</feature>
<feature type="transmembrane region" description="Helical" evidence="1">
    <location>
        <begin position="207"/>
        <end position="227"/>
    </location>
</feature>
<keyword evidence="1" id="KW-1133">Transmembrane helix</keyword>
<reference evidence="3 4" key="2">
    <citation type="journal article" date="2024" name="Int. J. Syst. Evol. Microbiol.">
        <title>Promethearchaeum syntrophicum gen. nov., sp. nov., an anaerobic, obligately syntrophic archaeon, the first isolate of the lineage 'Asgard' archaea, and proposal of the new archaeal phylum Promethearchaeota phyl. nov. and kingdom Promethearchaeati regn. nov.</title>
        <authorList>
            <person name="Imachi H."/>
            <person name="Nobu M.K."/>
            <person name="Kato S."/>
            <person name="Takaki Y."/>
            <person name="Miyazaki M."/>
            <person name="Miyata M."/>
            <person name="Ogawara M."/>
            <person name="Saito Y."/>
            <person name="Sakai S."/>
            <person name="Tahara Y.O."/>
            <person name="Takano Y."/>
            <person name="Tasumi E."/>
            <person name="Uematsu K."/>
            <person name="Yoshimura T."/>
            <person name="Itoh T."/>
            <person name="Ohkuma M."/>
            <person name="Takai K."/>
        </authorList>
    </citation>
    <scope>NUCLEOTIDE SEQUENCE [LARGE SCALE GENOMIC DNA]</scope>
    <source>
        <strain evidence="3 4">MK-D1</strain>
    </source>
</reference>
<evidence type="ECO:0000256" key="1">
    <source>
        <dbReference type="SAM" id="Phobius"/>
    </source>
</evidence>
<dbReference type="AlphaFoldDB" id="A0A5B9D866"/>
<proteinExistence type="predicted"/>
<protein>
    <submittedName>
        <fullName evidence="3">Acyltransferase</fullName>
        <ecNumber evidence="3">2.3.1.-</ecNumber>
    </submittedName>
</protein>
<feature type="transmembrane region" description="Helical" evidence="1">
    <location>
        <begin position="278"/>
        <end position="297"/>
    </location>
</feature>